<protein>
    <recommendedName>
        <fullName evidence="4">ShKT domain-containing protein</fullName>
    </recommendedName>
</protein>
<evidence type="ECO:0000256" key="1">
    <source>
        <dbReference type="SAM" id="SignalP"/>
    </source>
</evidence>
<dbReference type="EnsemblMetazoa" id="CJA01373.1">
    <property type="protein sequence ID" value="CJA01373.1"/>
    <property type="gene ID" value="WBGene00120577"/>
</dbReference>
<sequence>MANLFFITLLPLLLLIASTPISCLPLIGIRDDMSSEFVGVGLRDDVAAPIQKRKVDKPAENPFCAENQKMYEEYCENMWADRPARLQTALFQFCPGYENRCLH</sequence>
<evidence type="ECO:0008006" key="4">
    <source>
        <dbReference type="Google" id="ProtNLM"/>
    </source>
</evidence>
<reference evidence="3" key="1">
    <citation type="submission" date="2010-08" db="EMBL/GenBank/DDBJ databases">
        <authorList>
            <consortium name="Caenorhabditis japonica Sequencing Consortium"/>
            <person name="Wilson R.K."/>
        </authorList>
    </citation>
    <scope>NUCLEOTIDE SEQUENCE [LARGE SCALE GENOMIC DNA]</scope>
    <source>
        <strain evidence="3">DF5081</strain>
    </source>
</reference>
<feature type="chain" id="PRO_5035870382" description="ShKT domain-containing protein" evidence="1">
    <location>
        <begin position="24"/>
        <end position="103"/>
    </location>
</feature>
<keyword evidence="1" id="KW-0732">Signal</keyword>
<organism evidence="2 3">
    <name type="scientific">Caenorhabditis japonica</name>
    <dbReference type="NCBI Taxonomy" id="281687"/>
    <lineage>
        <taxon>Eukaryota</taxon>
        <taxon>Metazoa</taxon>
        <taxon>Ecdysozoa</taxon>
        <taxon>Nematoda</taxon>
        <taxon>Chromadorea</taxon>
        <taxon>Rhabditida</taxon>
        <taxon>Rhabditina</taxon>
        <taxon>Rhabditomorpha</taxon>
        <taxon>Rhabditoidea</taxon>
        <taxon>Rhabditidae</taxon>
        <taxon>Peloderinae</taxon>
        <taxon>Caenorhabditis</taxon>
    </lineage>
</organism>
<accession>A0A8R1DGE1</accession>
<evidence type="ECO:0000313" key="3">
    <source>
        <dbReference type="Proteomes" id="UP000005237"/>
    </source>
</evidence>
<proteinExistence type="predicted"/>
<evidence type="ECO:0000313" key="2">
    <source>
        <dbReference type="EnsemblMetazoa" id="CJA01373.1"/>
    </source>
</evidence>
<name>A0A8R1DGE1_CAEJA</name>
<dbReference type="AlphaFoldDB" id="A0A8R1DGE1"/>
<feature type="signal peptide" evidence="1">
    <location>
        <begin position="1"/>
        <end position="23"/>
    </location>
</feature>
<keyword evidence="3" id="KW-1185">Reference proteome</keyword>
<reference evidence="2" key="2">
    <citation type="submission" date="2022-06" db="UniProtKB">
        <authorList>
            <consortium name="EnsemblMetazoa"/>
        </authorList>
    </citation>
    <scope>IDENTIFICATION</scope>
    <source>
        <strain evidence="2">DF5081</strain>
    </source>
</reference>
<dbReference type="OMA" id="GYENRCL"/>
<dbReference type="Proteomes" id="UP000005237">
    <property type="component" value="Unassembled WGS sequence"/>
</dbReference>